<reference evidence="1" key="1">
    <citation type="submission" date="2002-06" db="EMBL/GenBank/DDBJ databases">
        <title>Oryza sativa nipponbare(GA3) genomic DNA, chromosome 8, BAC clone:OSJNBb0094P23.</title>
        <authorList>
            <person name="Sasaki T."/>
            <person name="Matsumoto T."/>
            <person name="Katayose Y."/>
        </authorList>
    </citation>
    <scope>NUCLEOTIDE SEQUENCE</scope>
</reference>
<proteinExistence type="predicted"/>
<protein>
    <submittedName>
        <fullName evidence="2">Uncharacterized protein</fullName>
    </submittedName>
</protein>
<reference evidence="3" key="3">
    <citation type="journal article" date="2005" name="Nature">
        <title>The map-based sequence of the rice genome.</title>
        <authorList>
            <consortium name="International rice genome sequencing project (IRGSP)"/>
            <person name="Matsumoto T."/>
            <person name="Wu J."/>
            <person name="Kanamori H."/>
            <person name="Katayose Y."/>
            <person name="Fujisawa M."/>
            <person name="Namiki N."/>
            <person name="Mizuno H."/>
            <person name="Yamamoto K."/>
            <person name="Antonio B.A."/>
            <person name="Baba T."/>
            <person name="Sakata K."/>
            <person name="Nagamura Y."/>
            <person name="Aoki H."/>
            <person name="Arikawa K."/>
            <person name="Arita K."/>
            <person name="Bito T."/>
            <person name="Chiden Y."/>
            <person name="Fujitsuka N."/>
            <person name="Fukunaka R."/>
            <person name="Hamada M."/>
            <person name="Harada C."/>
            <person name="Hayashi A."/>
            <person name="Hijishita S."/>
            <person name="Honda M."/>
            <person name="Hosokawa S."/>
            <person name="Ichikawa Y."/>
            <person name="Idonuma A."/>
            <person name="Iijima M."/>
            <person name="Ikeda M."/>
            <person name="Ikeno M."/>
            <person name="Ito K."/>
            <person name="Ito S."/>
            <person name="Ito T."/>
            <person name="Ito Y."/>
            <person name="Ito Y."/>
            <person name="Iwabuchi A."/>
            <person name="Kamiya K."/>
            <person name="Karasawa W."/>
            <person name="Kurita K."/>
            <person name="Katagiri S."/>
            <person name="Kikuta A."/>
            <person name="Kobayashi H."/>
            <person name="Kobayashi N."/>
            <person name="Machita K."/>
            <person name="Maehara T."/>
            <person name="Masukawa M."/>
            <person name="Mizubayashi T."/>
            <person name="Mukai Y."/>
            <person name="Nagasaki H."/>
            <person name="Nagata Y."/>
            <person name="Naito S."/>
            <person name="Nakashima M."/>
            <person name="Nakama Y."/>
            <person name="Nakamichi Y."/>
            <person name="Nakamura M."/>
            <person name="Meguro A."/>
            <person name="Negishi M."/>
            <person name="Ohta I."/>
            <person name="Ohta T."/>
            <person name="Okamoto M."/>
            <person name="Ono N."/>
            <person name="Saji S."/>
            <person name="Sakaguchi M."/>
            <person name="Sakai K."/>
            <person name="Shibata M."/>
            <person name="Shimokawa T."/>
            <person name="Song J."/>
            <person name="Takazaki Y."/>
            <person name="Terasawa K."/>
            <person name="Tsugane M."/>
            <person name="Tsuji K."/>
            <person name="Ueda S."/>
            <person name="Waki K."/>
            <person name="Yamagata H."/>
            <person name="Yamamoto M."/>
            <person name="Yamamoto S."/>
            <person name="Yamane H."/>
            <person name="Yoshiki S."/>
            <person name="Yoshihara R."/>
            <person name="Yukawa K."/>
            <person name="Zhong H."/>
            <person name="Yano M."/>
            <person name="Yuan Q."/>
            <person name="Ouyang S."/>
            <person name="Liu J."/>
            <person name="Jones K.M."/>
            <person name="Gansberger K."/>
            <person name="Moffat K."/>
            <person name="Hill J."/>
            <person name="Bera J."/>
            <person name="Fadrosh D."/>
            <person name="Jin S."/>
            <person name="Johri S."/>
            <person name="Kim M."/>
            <person name="Overton L."/>
            <person name="Reardon M."/>
            <person name="Tsitrin T."/>
            <person name="Vuong H."/>
            <person name="Weaver B."/>
            <person name="Ciecko A."/>
            <person name="Tallon L."/>
            <person name="Jackson J."/>
            <person name="Pai G."/>
            <person name="Aken S.V."/>
            <person name="Utterback T."/>
            <person name="Reidmuller S."/>
            <person name="Feldblyum T."/>
            <person name="Hsiao J."/>
            <person name="Zismann V."/>
            <person name="Iobst S."/>
            <person name="de Vazeille A.R."/>
            <person name="Buell C.R."/>
            <person name="Ying K."/>
            <person name="Li Y."/>
            <person name="Lu T."/>
            <person name="Huang Y."/>
            <person name="Zhao Q."/>
            <person name="Feng Q."/>
            <person name="Zhang L."/>
            <person name="Zhu J."/>
            <person name="Weng Q."/>
            <person name="Mu J."/>
            <person name="Lu Y."/>
            <person name="Fan D."/>
            <person name="Liu Y."/>
            <person name="Guan J."/>
            <person name="Zhang Y."/>
            <person name="Yu S."/>
            <person name="Liu X."/>
            <person name="Zhang Y."/>
            <person name="Hong G."/>
            <person name="Han B."/>
            <person name="Choisne N."/>
            <person name="Demange N."/>
            <person name="Orjeda G."/>
            <person name="Samain S."/>
            <person name="Cattolico L."/>
            <person name="Pelletier E."/>
            <person name="Couloux A."/>
            <person name="Segurens B."/>
            <person name="Wincker P."/>
            <person name="D'Hont A."/>
            <person name="Scarpelli C."/>
            <person name="Weissenbach J."/>
            <person name="Salanoubat M."/>
            <person name="Quetier F."/>
            <person name="Yu Y."/>
            <person name="Kim H.R."/>
            <person name="Rambo T."/>
            <person name="Currie J."/>
            <person name="Collura K."/>
            <person name="Luo M."/>
            <person name="Yang T."/>
            <person name="Ammiraju J.S.S."/>
            <person name="Engler F."/>
            <person name="Soderlund C."/>
            <person name="Wing R.A."/>
            <person name="Palmer L.E."/>
            <person name="de la Bastide M."/>
            <person name="Spiegel L."/>
            <person name="Nascimento L."/>
            <person name="Zutavern T."/>
            <person name="O'Shaughnessy A."/>
            <person name="Dike S."/>
            <person name="Dedhia N."/>
            <person name="Preston R."/>
            <person name="Balija V."/>
            <person name="McCombie W.R."/>
            <person name="Chow T."/>
            <person name="Chen H."/>
            <person name="Chung M."/>
            <person name="Chen C."/>
            <person name="Shaw J."/>
            <person name="Wu H."/>
            <person name="Hsiao K."/>
            <person name="Chao Y."/>
            <person name="Chu M."/>
            <person name="Cheng C."/>
            <person name="Hour A."/>
            <person name="Lee P."/>
            <person name="Lin S."/>
            <person name="Lin Y."/>
            <person name="Liou J."/>
            <person name="Liu S."/>
            <person name="Hsing Y."/>
            <person name="Raghuvanshi S."/>
            <person name="Mohanty A."/>
            <person name="Bharti A.K."/>
            <person name="Gaur A."/>
            <person name="Gupta V."/>
            <person name="Kumar D."/>
            <person name="Ravi V."/>
            <person name="Vij S."/>
            <person name="Kapur A."/>
            <person name="Khurana P."/>
            <person name="Khurana P."/>
            <person name="Khurana J.P."/>
            <person name="Tyagi A.K."/>
            <person name="Gaikwad K."/>
            <person name="Singh A."/>
            <person name="Dalal V."/>
            <person name="Srivastava S."/>
            <person name="Dixit A."/>
            <person name="Pal A.K."/>
            <person name="Ghazi I.A."/>
            <person name="Yadav M."/>
            <person name="Pandit A."/>
            <person name="Bhargava A."/>
            <person name="Sureshbabu K."/>
            <person name="Batra K."/>
            <person name="Sharma T.R."/>
            <person name="Mohapatra T."/>
            <person name="Singh N.K."/>
            <person name="Messing J."/>
            <person name="Nelson A.B."/>
            <person name="Fuks G."/>
            <person name="Kavchok S."/>
            <person name="Keizer G."/>
            <person name="Linton E."/>
            <person name="Llaca V."/>
            <person name="Song R."/>
            <person name="Tanyolac B."/>
            <person name="Young S."/>
            <person name="Ho-Il K."/>
            <person name="Hahn J.H."/>
            <person name="Sangsakoo G."/>
            <person name="Vanavichit A."/>
            <person name="de Mattos Luiz.A.T."/>
            <person name="Zimmer P.D."/>
            <person name="Malone G."/>
            <person name="Dellagostin O."/>
            <person name="de Oliveira A.C."/>
            <person name="Bevan M."/>
            <person name="Bancroft I."/>
            <person name="Minx P."/>
            <person name="Cordum H."/>
            <person name="Wilson R."/>
            <person name="Cheng Z."/>
            <person name="Jin W."/>
            <person name="Jiang J."/>
            <person name="Leong S.A."/>
            <person name="Iwama H."/>
            <person name="Gojobori T."/>
            <person name="Itoh T."/>
            <person name="Niimura Y."/>
            <person name="Fujii Y."/>
            <person name="Habara T."/>
            <person name="Sakai H."/>
            <person name="Sato Y."/>
            <person name="Wilson G."/>
            <person name="Kumar K."/>
            <person name="McCouch S."/>
            <person name="Juretic N."/>
            <person name="Hoen D."/>
            <person name="Wright S."/>
            <person name="Bruskiewich R."/>
            <person name="Bureau T."/>
            <person name="Miyao A."/>
            <person name="Hirochika H."/>
            <person name="Nishikawa T."/>
            <person name="Kadowaki K."/>
            <person name="Sugiura M."/>
            <person name="Burr B."/>
            <person name="Sasaki T."/>
        </authorList>
    </citation>
    <scope>NUCLEOTIDE SEQUENCE [LARGE SCALE GENOMIC DNA]</scope>
    <source>
        <strain evidence="3">cv. Nipponbare</strain>
    </source>
</reference>
<accession>Q6Z053</accession>
<reference evidence="2" key="2">
    <citation type="submission" date="2002-07" db="EMBL/GenBank/DDBJ databases">
        <title>Oryza sativa nipponbare(GA3) genomic DNA, chromosome 8, PAC clone:P0412D08.</title>
        <authorList>
            <person name="Sasaki T."/>
            <person name="Matsumoto T."/>
            <person name="Katayose Y."/>
        </authorList>
    </citation>
    <scope>NUCLEOTIDE SEQUENCE</scope>
</reference>
<reference evidence="3" key="4">
    <citation type="journal article" date="2008" name="Nucleic Acids Res.">
        <title>The rice annotation project database (RAP-DB): 2008 update.</title>
        <authorList>
            <consortium name="The rice annotation project (RAP)"/>
        </authorList>
    </citation>
    <scope>GENOME REANNOTATION</scope>
    <source>
        <strain evidence="3">cv. Nipponbare</strain>
    </source>
</reference>
<evidence type="ECO:0000313" key="2">
    <source>
        <dbReference type="EMBL" id="BAD03703.1"/>
    </source>
</evidence>
<gene>
    <name evidence="1" type="ORF">OSJNBb0094P23.10</name>
    <name evidence="2" type="ORF">P0412D08.37</name>
</gene>
<dbReference type="EMBL" id="AP005416">
    <property type="protein sequence ID" value="BAD03566.1"/>
    <property type="molecule type" value="Genomic_DNA"/>
</dbReference>
<evidence type="ECO:0000313" key="1">
    <source>
        <dbReference type="EMBL" id="BAD03566.1"/>
    </source>
</evidence>
<name>Q6Z053_ORYSJ</name>
<dbReference type="EMBL" id="AP005499">
    <property type="protein sequence ID" value="BAD03703.1"/>
    <property type="molecule type" value="Genomic_DNA"/>
</dbReference>
<sequence length="62" mass="6791">MNFSTLLADLRPPPPPPPPHPMLASLVRVHLYIFQIQGLPAPGALADWFHDISIAIAIKAKQ</sequence>
<dbReference type="AlphaFoldDB" id="Q6Z053"/>
<evidence type="ECO:0000313" key="3">
    <source>
        <dbReference type="Proteomes" id="UP000000763"/>
    </source>
</evidence>
<organism evidence="2 3">
    <name type="scientific">Oryza sativa subsp. japonica</name>
    <name type="common">Rice</name>
    <dbReference type="NCBI Taxonomy" id="39947"/>
    <lineage>
        <taxon>Eukaryota</taxon>
        <taxon>Viridiplantae</taxon>
        <taxon>Streptophyta</taxon>
        <taxon>Embryophyta</taxon>
        <taxon>Tracheophyta</taxon>
        <taxon>Spermatophyta</taxon>
        <taxon>Magnoliopsida</taxon>
        <taxon>Liliopsida</taxon>
        <taxon>Poales</taxon>
        <taxon>Poaceae</taxon>
        <taxon>BOP clade</taxon>
        <taxon>Oryzoideae</taxon>
        <taxon>Oryzeae</taxon>
        <taxon>Oryzinae</taxon>
        <taxon>Oryza</taxon>
        <taxon>Oryza sativa</taxon>
    </lineage>
</organism>
<dbReference type="Proteomes" id="UP000000763">
    <property type="component" value="Chromosome 8"/>
</dbReference>